<accession>A0A1H1HN54</accession>
<evidence type="ECO:0000256" key="1">
    <source>
        <dbReference type="SAM" id="MobiDB-lite"/>
    </source>
</evidence>
<keyword evidence="2" id="KW-1133">Transmembrane helix</keyword>
<feature type="transmembrane region" description="Helical" evidence="2">
    <location>
        <begin position="355"/>
        <end position="375"/>
    </location>
</feature>
<organism evidence="3 4">
    <name type="scientific">Tsukamurella pulmonis</name>
    <dbReference type="NCBI Taxonomy" id="47312"/>
    <lineage>
        <taxon>Bacteria</taxon>
        <taxon>Bacillati</taxon>
        <taxon>Actinomycetota</taxon>
        <taxon>Actinomycetes</taxon>
        <taxon>Mycobacteriales</taxon>
        <taxon>Tsukamurellaceae</taxon>
        <taxon>Tsukamurella</taxon>
    </lineage>
</organism>
<keyword evidence="2" id="KW-0812">Transmembrane</keyword>
<dbReference type="EMBL" id="FNLF01000002">
    <property type="protein sequence ID" value="SDR26871.1"/>
    <property type="molecule type" value="Genomic_DNA"/>
</dbReference>
<dbReference type="STRING" id="47312.SAMN04489765_4398"/>
<evidence type="ECO:0008006" key="5">
    <source>
        <dbReference type="Google" id="ProtNLM"/>
    </source>
</evidence>
<feature type="region of interest" description="Disordered" evidence="1">
    <location>
        <begin position="553"/>
        <end position="572"/>
    </location>
</feature>
<feature type="transmembrane region" description="Helical" evidence="2">
    <location>
        <begin position="287"/>
        <end position="309"/>
    </location>
</feature>
<feature type="transmembrane region" description="Helical" evidence="2">
    <location>
        <begin position="258"/>
        <end position="275"/>
    </location>
</feature>
<feature type="transmembrane region" description="Helical" evidence="2">
    <location>
        <begin position="107"/>
        <end position="126"/>
    </location>
</feature>
<feature type="transmembrane region" description="Helical" evidence="2">
    <location>
        <begin position="132"/>
        <end position="151"/>
    </location>
</feature>
<feature type="transmembrane region" description="Helical" evidence="2">
    <location>
        <begin position="163"/>
        <end position="185"/>
    </location>
</feature>
<proteinExistence type="predicted"/>
<feature type="transmembrane region" description="Helical" evidence="2">
    <location>
        <begin position="329"/>
        <end position="348"/>
    </location>
</feature>
<evidence type="ECO:0000313" key="4">
    <source>
        <dbReference type="Proteomes" id="UP000183053"/>
    </source>
</evidence>
<gene>
    <name evidence="3" type="ORF">SAMN04489765_4398</name>
</gene>
<feature type="transmembrane region" description="Helical" evidence="2">
    <location>
        <begin position="75"/>
        <end position="100"/>
    </location>
</feature>
<feature type="transmembrane region" description="Helical" evidence="2">
    <location>
        <begin position="191"/>
        <end position="211"/>
    </location>
</feature>
<keyword evidence="4" id="KW-1185">Reference proteome</keyword>
<dbReference type="RefSeq" id="WP_068564050.1">
    <property type="nucleotide sequence ID" value="NZ_FNLF01000002.1"/>
</dbReference>
<reference evidence="4" key="1">
    <citation type="submission" date="2016-10" db="EMBL/GenBank/DDBJ databases">
        <authorList>
            <person name="Varghese N."/>
            <person name="Submissions S."/>
        </authorList>
    </citation>
    <scope>NUCLEOTIDE SEQUENCE [LARGE SCALE GENOMIC DNA]</scope>
    <source>
        <strain evidence="4">DSM 44142</strain>
    </source>
</reference>
<dbReference type="AlphaFoldDB" id="A0A1H1HN54"/>
<name>A0A1H1HN54_9ACTN</name>
<feature type="transmembrane region" description="Helical" evidence="2">
    <location>
        <begin position="223"/>
        <end position="246"/>
    </location>
</feature>
<protein>
    <recommendedName>
        <fullName evidence="5">Membrane protein YfhO</fullName>
    </recommendedName>
</protein>
<dbReference type="Proteomes" id="UP000183053">
    <property type="component" value="Unassembled WGS sequence"/>
</dbReference>
<keyword evidence="2" id="KW-0472">Membrane</keyword>
<evidence type="ECO:0000256" key="2">
    <source>
        <dbReference type="SAM" id="Phobius"/>
    </source>
</evidence>
<sequence length="572" mass="57637">MRSRDPALAAWSAVLAFVILGPLAVGGRYLLLRDAVSTPRSHLTDTALGLGDNAARATPQDWVLALGSQVVDGGLLVTGLLFVALVAAGWGFGRCALAVLDAVGRPAGLGAGLAAATVGLWNPFVAERLLQGHWSLLAGYAAIGWAVVVGLRLRGRRQLGGFALCLAAGGLTPTGAVFALIAGLVAAPRRWAWQLGLFVCAAAPWLYPSLVSGSGVRADPASVAVFAARAEPGLGTLGSLLGLGGIWNRQAVPDGAPWLWTAFALVLLGGGLLALRARVLSPPLGRLALLGACAVVLPALAATGPGTALLEVVVQAVPGSGLLRDGQKWVALAVPLFATCAAALVAAVPSAARPAGAIVAVALPVAVLPGLAWGVGGALAPVTYPDAWRTVADAVPADRGSVAVLPPGMFRTYAYGPDAPVLDPAPRMLRAPVLQTGELRVGSRSIDRVPGVASDAEAALAAGGDTLAPRLAELGVGWVLVEAVSDGGETVFPTVPLPSLSLAVDTPELRLYRVPGEIATASATRGERAGAWAAHLLWAVLLLGGATVAATRRRGASAPGDGAGGATEPTRR</sequence>
<evidence type="ECO:0000313" key="3">
    <source>
        <dbReference type="EMBL" id="SDR26871.1"/>
    </source>
</evidence>